<keyword evidence="6 10" id="KW-0368">Histidine biosynthesis</keyword>
<keyword evidence="5 10" id="KW-0315">Glutamine amidotransferase</keyword>
<feature type="active site" description="Nucleophile" evidence="10">
    <location>
        <position position="80"/>
    </location>
</feature>
<dbReference type="InterPro" id="IPR010139">
    <property type="entry name" value="Imidazole-glycPsynth_HisH"/>
</dbReference>
<sequence>MIRIIDYGLGNILAFQNMYKRLNVPVGLAKTADDLSDATRLILPGVGAFDHAMEELDRSGMRARLDELVLGEKRPVLGICVGMQMLADRSDEGKLPGLGWIPGDVKGFKSLNQPDLLLPHMGWNDVRPAAGHRLFNELTTDARFYFLHSFYFECADPAHVAAVSSYGKEFSCAVSAGHIHGVQFHPEKSHHFGAQLLKNFAEL</sequence>
<keyword evidence="3 10" id="KW-0028">Amino-acid biosynthesis</keyword>
<dbReference type="InterPro" id="IPR029062">
    <property type="entry name" value="Class_I_gatase-like"/>
</dbReference>
<comment type="caution">
    <text evidence="12">The sequence shown here is derived from an EMBL/GenBank/DDBJ whole genome shotgun (WGS) entry which is preliminary data.</text>
</comment>
<name>A0ABU5DDC0_9BURK</name>
<evidence type="ECO:0000313" key="12">
    <source>
        <dbReference type="EMBL" id="MDY0744274.1"/>
    </source>
</evidence>
<comment type="subunit">
    <text evidence="2 10">Heterodimer of HisH and HisF.</text>
</comment>
<dbReference type="PROSITE" id="PS51273">
    <property type="entry name" value="GATASE_TYPE_1"/>
    <property type="match status" value="1"/>
</dbReference>
<proteinExistence type="inferred from homology"/>
<comment type="subcellular location">
    <subcellularLocation>
        <location evidence="10">Cytoplasm</location>
    </subcellularLocation>
</comment>
<comment type="pathway">
    <text evidence="1 10">Amino-acid biosynthesis; L-histidine biosynthesis; L-histidine from 5-phospho-alpha-D-ribose 1-diphosphate: step 5/9.</text>
</comment>
<reference evidence="12 13" key="1">
    <citation type="submission" date="2023-11" db="EMBL/GenBank/DDBJ databases">
        <title>Paucibacter sp. nov., isolated from fresh soil in Korea.</title>
        <authorList>
            <person name="Le N.T.T."/>
        </authorList>
    </citation>
    <scope>NUCLEOTIDE SEQUENCE [LARGE SCALE GENOMIC DNA]</scope>
    <source>
        <strain evidence="12 13">R3-3</strain>
    </source>
</reference>
<evidence type="ECO:0000256" key="10">
    <source>
        <dbReference type="HAMAP-Rule" id="MF_00278"/>
    </source>
</evidence>
<evidence type="ECO:0000256" key="9">
    <source>
        <dbReference type="ARBA" id="ARBA00049534"/>
    </source>
</evidence>
<dbReference type="NCBIfam" id="TIGR01855">
    <property type="entry name" value="IMP_synth_hisH"/>
    <property type="match status" value="1"/>
</dbReference>
<evidence type="ECO:0000256" key="1">
    <source>
        <dbReference type="ARBA" id="ARBA00005091"/>
    </source>
</evidence>
<dbReference type="Proteomes" id="UP001285263">
    <property type="component" value="Unassembled WGS sequence"/>
</dbReference>
<evidence type="ECO:0000256" key="6">
    <source>
        <dbReference type="ARBA" id="ARBA00023102"/>
    </source>
</evidence>
<dbReference type="Pfam" id="PF00117">
    <property type="entry name" value="GATase"/>
    <property type="match status" value="1"/>
</dbReference>
<dbReference type="CDD" id="cd01748">
    <property type="entry name" value="GATase1_IGP_Synthase"/>
    <property type="match status" value="1"/>
</dbReference>
<comment type="function">
    <text evidence="10">IGPS catalyzes the conversion of PRFAR and glutamine to IGP, AICAR and glutamate. The HisH subunit catalyzes the hydrolysis of glutamine to glutamate and ammonia as part of the synthesis of IGP and AICAR. The resulting ammonia molecule is channeled to the active site of HisF.</text>
</comment>
<dbReference type="EC" id="4.3.2.10" evidence="10"/>
<evidence type="ECO:0000256" key="3">
    <source>
        <dbReference type="ARBA" id="ARBA00022605"/>
    </source>
</evidence>
<comment type="catalytic activity">
    <reaction evidence="8 10">
        <text>5-[(5-phospho-1-deoxy-D-ribulos-1-ylimino)methylamino]-1-(5-phospho-beta-D-ribosyl)imidazole-4-carboxamide + L-glutamine = D-erythro-1-(imidazol-4-yl)glycerol 3-phosphate + 5-amino-1-(5-phospho-beta-D-ribosyl)imidazole-4-carboxamide + L-glutamate + H(+)</text>
        <dbReference type="Rhea" id="RHEA:24793"/>
        <dbReference type="ChEBI" id="CHEBI:15378"/>
        <dbReference type="ChEBI" id="CHEBI:29985"/>
        <dbReference type="ChEBI" id="CHEBI:58278"/>
        <dbReference type="ChEBI" id="CHEBI:58359"/>
        <dbReference type="ChEBI" id="CHEBI:58475"/>
        <dbReference type="ChEBI" id="CHEBI:58525"/>
        <dbReference type="EC" id="4.3.2.10"/>
    </reaction>
</comment>
<accession>A0ABU5DDC0</accession>
<gene>
    <name evidence="10 12" type="primary">hisH</name>
    <name evidence="12" type="ORF">SNE35_07140</name>
</gene>
<dbReference type="PANTHER" id="PTHR42701">
    <property type="entry name" value="IMIDAZOLE GLYCEROL PHOSPHATE SYNTHASE SUBUNIT HISH"/>
    <property type="match status" value="1"/>
</dbReference>
<dbReference type="EMBL" id="JAXCLA010000002">
    <property type="protein sequence ID" value="MDY0744274.1"/>
    <property type="molecule type" value="Genomic_DNA"/>
</dbReference>
<evidence type="ECO:0000313" key="13">
    <source>
        <dbReference type="Proteomes" id="UP001285263"/>
    </source>
</evidence>
<dbReference type="PIRSF" id="PIRSF000495">
    <property type="entry name" value="Amidotransf_hisH"/>
    <property type="match status" value="1"/>
</dbReference>
<organism evidence="12 13">
    <name type="scientific">Roseateles agri</name>
    <dbReference type="NCBI Taxonomy" id="3098619"/>
    <lineage>
        <taxon>Bacteria</taxon>
        <taxon>Pseudomonadati</taxon>
        <taxon>Pseudomonadota</taxon>
        <taxon>Betaproteobacteria</taxon>
        <taxon>Burkholderiales</taxon>
        <taxon>Sphaerotilaceae</taxon>
        <taxon>Roseateles</taxon>
    </lineage>
</organism>
<dbReference type="EC" id="3.5.1.2" evidence="10"/>
<dbReference type="Gene3D" id="3.40.50.880">
    <property type="match status" value="1"/>
</dbReference>
<dbReference type="InterPro" id="IPR017926">
    <property type="entry name" value="GATASE"/>
</dbReference>
<evidence type="ECO:0000256" key="7">
    <source>
        <dbReference type="ARBA" id="ARBA00023239"/>
    </source>
</evidence>
<dbReference type="RefSeq" id="WP_320422172.1">
    <property type="nucleotide sequence ID" value="NZ_JAXCLA010000002.1"/>
</dbReference>
<evidence type="ECO:0000256" key="8">
    <source>
        <dbReference type="ARBA" id="ARBA00047838"/>
    </source>
</evidence>
<evidence type="ECO:0000259" key="11">
    <source>
        <dbReference type="Pfam" id="PF00117"/>
    </source>
</evidence>
<protein>
    <recommendedName>
        <fullName evidence="10">Imidazole glycerol phosphate synthase subunit HisH</fullName>
        <ecNumber evidence="10">4.3.2.10</ecNumber>
    </recommendedName>
    <alternativeName>
        <fullName evidence="10">IGP synthase glutaminase subunit</fullName>
        <ecNumber evidence="10">3.5.1.2</ecNumber>
    </alternativeName>
    <alternativeName>
        <fullName evidence="10">IGP synthase subunit HisH</fullName>
    </alternativeName>
    <alternativeName>
        <fullName evidence="10">ImGP synthase subunit HisH</fullName>
        <shortName evidence="10">IGPS subunit HisH</shortName>
    </alternativeName>
</protein>
<evidence type="ECO:0000256" key="4">
    <source>
        <dbReference type="ARBA" id="ARBA00022801"/>
    </source>
</evidence>
<keyword evidence="13" id="KW-1185">Reference proteome</keyword>
<evidence type="ECO:0000256" key="2">
    <source>
        <dbReference type="ARBA" id="ARBA00011152"/>
    </source>
</evidence>
<keyword evidence="10" id="KW-0963">Cytoplasm</keyword>
<comment type="catalytic activity">
    <reaction evidence="9 10">
        <text>L-glutamine + H2O = L-glutamate + NH4(+)</text>
        <dbReference type="Rhea" id="RHEA:15889"/>
        <dbReference type="ChEBI" id="CHEBI:15377"/>
        <dbReference type="ChEBI" id="CHEBI:28938"/>
        <dbReference type="ChEBI" id="CHEBI:29985"/>
        <dbReference type="ChEBI" id="CHEBI:58359"/>
        <dbReference type="EC" id="3.5.1.2"/>
    </reaction>
</comment>
<keyword evidence="7 10" id="KW-0456">Lyase</keyword>
<feature type="domain" description="Glutamine amidotransferase" evidence="11">
    <location>
        <begin position="35"/>
        <end position="200"/>
    </location>
</feature>
<dbReference type="SUPFAM" id="SSF52317">
    <property type="entry name" value="Class I glutamine amidotransferase-like"/>
    <property type="match status" value="1"/>
</dbReference>
<evidence type="ECO:0000256" key="5">
    <source>
        <dbReference type="ARBA" id="ARBA00022962"/>
    </source>
</evidence>
<keyword evidence="4 10" id="KW-0378">Hydrolase</keyword>
<dbReference type="HAMAP" id="MF_00278">
    <property type="entry name" value="HisH"/>
    <property type="match status" value="1"/>
</dbReference>
<feature type="active site" evidence="10">
    <location>
        <position position="187"/>
    </location>
</feature>
<dbReference type="GO" id="GO:0016829">
    <property type="term" value="F:lyase activity"/>
    <property type="evidence" value="ECO:0007669"/>
    <property type="project" value="UniProtKB-KW"/>
</dbReference>
<dbReference type="PANTHER" id="PTHR42701:SF1">
    <property type="entry name" value="IMIDAZOLE GLYCEROL PHOSPHATE SYNTHASE SUBUNIT HISH"/>
    <property type="match status" value="1"/>
</dbReference>
<feature type="active site" evidence="10">
    <location>
        <position position="185"/>
    </location>
</feature>